<dbReference type="AlphaFoldDB" id="A0ABD6C2L4"/>
<proteinExistence type="predicted"/>
<gene>
    <name evidence="6" type="ORF">ACFR9T_13090</name>
</gene>
<evidence type="ECO:0000313" key="6">
    <source>
        <dbReference type="EMBL" id="MFD1571507.1"/>
    </source>
</evidence>
<evidence type="ECO:0000259" key="5">
    <source>
        <dbReference type="Pfam" id="PF22837"/>
    </source>
</evidence>
<dbReference type="InterPro" id="IPR003356">
    <property type="entry name" value="DNA_methylase_A-5"/>
</dbReference>
<dbReference type="GO" id="GO:0032259">
    <property type="term" value="P:methylation"/>
    <property type="evidence" value="ECO:0007669"/>
    <property type="project" value="UniProtKB-KW"/>
</dbReference>
<dbReference type="EMBL" id="JBHUDB010000011">
    <property type="protein sequence ID" value="MFD1571507.1"/>
    <property type="molecule type" value="Genomic_DNA"/>
</dbReference>
<dbReference type="InterPro" id="IPR054520">
    <property type="entry name" value="M_Eco57I_C"/>
</dbReference>
<protein>
    <submittedName>
        <fullName evidence="6">N-6 DNA methylase</fullName>
    </submittedName>
</protein>
<dbReference type="PANTHER" id="PTHR33841:SF5">
    <property type="entry name" value="DNA METHYLASE (MODIFICATION METHYLASE) (METHYLTRANSFERASE)-RELATED"/>
    <property type="match status" value="1"/>
</dbReference>
<dbReference type="RefSeq" id="WP_256417757.1">
    <property type="nucleotide sequence ID" value="NZ_JANHDL010000003.1"/>
</dbReference>
<dbReference type="InterPro" id="IPR029063">
    <property type="entry name" value="SAM-dependent_MTases_sf"/>
</dbReference>
<feature type="domain" description="Type II methyltransferase M.Eco57I C-terminal" evidence="5">
    <location>
        <begin position="645"/>
        <end position="884"/>
    </location>
</feature>
<evidence type="ECO:0000313" key="7">
    <source>
        <dbReference type="Proteomes" id="UP001597185"/>
    </source>
</evidence>
<accession>A0ABD6C2L4</accession>
<keyword evidence="1 6" id="KW-0489">Methyltransferase</keyword>
<feature type="domain" description="DNA methylase adenine-specific" evidence="4">
    <location>
        <begin position="305"/>
        <end position="573"/>
    </location>
</feature>
<evidence type="ECO:0000256" key="2">
    <source>
        <dbReference type="ARBA" id="ARBA00022679"/>
    </source>
</evidence>
<reference evidence="6 7" key="1">
    <citation type="journal article" date="2019" name="Int. J. Syst. Evol. Microbiol.">
        <title>The Global Catalogue of Microorganisms (GCM) 10K type strain sequencing project: providing services to taxonomists for standard genome sequencing and annotation.</title>
        <authorList>
            <consortium name="The Broad Institute Genomics Platform"/>
            <consortium name="The Broad Institute Genome Sequencing Center for Infectious Disease"/>
            <person name="Wu L."/>
            <person name="Ma J."/>
        </authorList>
    </citation>
    <scope>NUCLEOTIDE SEQUENCE [LARGE SCALE GENOMIC DNA]</scope>
    <source>
        <strain evidence="6 7">CGMCC 1.12689</strain>
    </source>
</reference>
<dbReference type="Pfam" id="PF02384">
    <property type="entry name" value="N6_Mtase"/>
    <property type="match status" value="1"/>
</dbReference>
<dbReference type="GO" id="GO:0008168">
    <property type="term" value="F:methyltransferase activity"/>
    <property type="evidence" value="ECO:0007669"/>
    <property type="project" value="UniProtKB-KW"/>
</dbReference>
<dbReference type="PANTHER" id="PTHR33841">
    <property type="entry name" value="DNA METHYLTRANSFERASE YEEA-RELATED"/>
    <property type="match status" value="1"/>
</dbReference>
<dbReference type="InterPro" id="IPR050953">
    <property type="entry name" value="N4_N6_ade-DNA_methylase"/>
</dbReference>
<dbReference type="PRINTS" id="PR00507">
    <property type="entry name" value="N12N6MTFRASE"/>
</dbReference>
<keyword evidence="2" id="KW-0808">Transferase</keyword>
<sequence length="967" mass="111588">MPAEFEFHARLFSSFKDYINENESDFNEPIGEEKTKTGFIDIYLPSNLREGVVIEVKRGDIDPHSYEVVKQGHRYARDKGVELFATANENDVFLFRRTETATSITELDRKHYDLRNLSLEQFFEQFLEDIKELQEGRGRVFQFDDLIVSRLRSFHTSIYPTYQELIEREFNENEHFEEQLVEWARENDYPFEYPGVERTFKLAAQQYAYLLMNRVVFYELVREQDVDTESGFPLNQIYGGVSVDKLDQHLEDCFQSIMEEIDYEAIFKNDSEFFKQIPENDLTRTRLHSFTRSIEEEPLRDISVDVAGQIYQELIPVEERKELGQFYTPDEIGSILSNWAIQSSNDRFLDPCSGSGSITVEAYKRMEELDGLSHEEIIRNITAVDINKFPLHLTALNLATRNIHQPTNELFAYHADFFDLDPDTMRFESSRLGVRGEEADGSNEPIGKFDATAANPPYVRQEYLYPNRDHFREHLKEFGPSSKQVYYDGEKEIDGRSDLYCYFLTHITSFLREGGRLAWIIPTKWMVADYGPSLQQFLFDHYKVEAVVGFRKRVFESALVDTVLLMIERCEDPEERKNTETNFVRINSPIDPDDAIRVIDRDYAIPDDSFMKIHSRPNYRTISVDQSYLMENVEEKLHHYINAPALYTAVLEHNNTIPLSDVADITRGKKTGANPIFILDEDEIRSRNIEDEFLRPAIKSVKEVDGFEHTPDDATKWMLDMNNYVNDIMSTSGFGETSDLEDRVLQSLRTDGYDGVLSYLQWADNQSSRTNKSIQNYNPWFNMGSLEDKLTPIICPQAMDTRLFFFKTNQDIVPSNRFLLVKPHGDAELLLGLLNSSITKIVIESHGRVTGGGAINLSGSDLRSLRVLNPNSLSDRQASKVKNGFEKMTNGNGEGLNDIDEVFINALNLDVTTEEVQQMAETIKQARRTKGQEVEPLIQELDELEGQIEMAFQDNSPQQQGLSEFSG</sequence>
<dbReference type="Proteomes" id="UP001597185">
    <property type="component" value="Unassembled WGS sequence"/>
</dbReference>
<dbReference type="Gene3D" id="3.40.50.150">
    <property type="entry name" value="Vaccinia Virus protein VP39"/>
    <property type="match status" value="1"/>
</dbReference>
<evidence type="ECO:0000259" key="4">
    <source>
        <dbReference type="Pfam" id="PF02384"/>
    </source>
</evidence>
<dbReference type="SUPFAM" id="SSF53335">
    <property type="entry name" value="S-adenosyl-L-methionine-dependent methyltransferases"/>
    <property type="match status" value="1"/>
</dbReference>
<keyword evidence="7" id="KW-1185">Reference proteome</keyword>
<evidence type="ECO:0000256" key="1">
    <source>
        <dbReference type="ARBA" id="ARBA00022603"/>
    </source>
</evidence>
<keyword evidence="3" id="KW-0949">S-adenosyl-L-methionine</keyword>
<organism evidence="6 7">
    <name type="scientific">Halorubrum laminariae</name>
    <dbReference type="NCBI Taxonomy" id="1433523"/>
    <lineage>
        <taxon>Archaea</taxon>
        <taxon>Methanobacteriati</taxon>
        <taxon>Methanobacteriota</taxon>
        <taxon>Stenosarchaea group</taxon>
        <taxon>Halobacteria</taxon>
        <taxon>Halobacteriales</taxon>
        <taxon>Haloferacaceae</taxon>
        <taxon>Halorubrum</taxon>
    </lineage>
</organism>
<name>A0ABD6C2L4_9EURY</name>
<evidence type="ECO:0000256" key="3">
    <source>
        <dbReference type="ARBA" id="ARBA00022691"/>
    </source>
</evidence>
<dbReference type="Pfam" id="PF22837">
    <property type="entry name" value="M_Eco57I_C"/>
    <property type="match status" value="1"/>
</dbReference>
<comment type="caution">
    <text evidence="6">The sequence shown here is derived from an EMBL/GenBank/DDBJ whole genome shotgun (WGS) entry which is preliminary data.</text>
</comment>